<sequence length="475" mass="51472">MTAKGVLRRADVPLAGRALDITVPQRVRSAGDVPELHYPWTAALAIGLLAISRDQAVPGPALSQWRSLTGDDVLDSWSRALAAVLADVFPDDGDGAESLEIGRLVLTALATDPAPTGADLLTVINQTIISSDYALYRTFNRGIGVRDAAEVAVELLAAFGAATGKSGRWRVTPLGRWVLPVLGARGTALLGSPEAQGEIVGSCQLKITLRHVRPPCWRRVLVPASATLGDLHEIIQIVFVWDDDHLHGFTVGRRQYGDPYFDAEYDEGTITLGEVFDRGRRSISYLYDFGASWLHDVALERVVEPDPTTSYPVCVDGRGDAPVEDWCEDDDAPAWTPFDRADINTQLARLVDGTRECAAQLRDDIEVILTDADGEAAEVTAFVTVLEEEIPFPVPATLLGAPVIVTGLEEDDATFDLRARCRGKGADGLVSFADLEFRPGTVDAWLHAAYLAHLGRQFQSVTRPGGWAGLDRWKS</sequence>
<evidence type="ECO:0000259" key="1">
    <source>
        <dbReference type="Pfam" id="PF07929"/>
    </source>
</evidence>
<dbReference type="InterPro" id="IPR012912">
    <property type="entry name" value="Plasmid_pRiA4b_Orf3-like"/>
</dbReference>
<dbReference type="PANTHER" id="PTHR41878">
    <property type="entry name" value="LEXA REPRESSOR-RELATED"/>
    <property type="match status" value="1"/>
</dbReference>
<gene>
    <name evidence="2" type="ORF">F0L68_04685</name>
</gene>
<name>A0A5B2XNU8_9PSEU</name>
<comment type="caution">
    <text evidence="2">The sequence shown here is derived from an EMBL/GenBank/DDBJ whole genome shotgun (WGS) entry which is preliminary data.</text>
</comment>
<dbReference type="PANTHER" id="PTHR41878:SF1">
    <property type="entry name" value="TNPR PROTEIN"/>
    <property type="match status" value="1"/>
</dbReference>
<dbReference type="Proteomes" id="UP000323454">
    <property type="component" value="Unassembled WGS sequence"/>
</dbReference>
<dbReference type="EMBL" id="VUOB01000006">
    <property type="protein sequence ID" value="KAA2265407.1"/>
    <property type="molecule type" value="Genomic_DNA"/>
</dbReference>
<accession>A0A5B2XNU8</accession>
<keyword evidence="3" id="KW-1185">Reference proteome</keyword>
<evidence type="ECO:0000313" key="2">
    <source>
        <dbReference type="EMBL" id="KAA2265407.1"/>
    </source>
</evidence>
<organism evidence="2 3">
    <name type="scientific">Solihabitans fulvus</name>
    <dbReference type="NCBI Taxonomy" id="1892852"/>
    <lineage>
        <taxon>Bacteria</taxon>
        <taxon>Bacillati</taxon>
        <taxon>Actinomycetota</taxon>
        <taxon>Actinomycetes</taxon>
        <taxon>Pseudonocardiales</taxon>
        <taxon>Pseudonocardiaceae</taxon>
        <taxon>Solihabitans</taxon>
    </lineage>
</organism>
<dbReference type="InterPro" id="IPR024047">
    <property type="entry name" value="MM3350-like_sf"/>
</dbReference>
<dbReference type="Gene3D" id="3.10.290.30">
    <property type="entry name" value="MM3350-like"/>
    <property type="match status" value="1"/>
</dbReference>
<dbReference type="AlphaFoldDB" id="A0A5B2XNU8"/>
<feature type="domain" description="Plasmid pRiA4b Orf3-like" evidence="1">
    <location>
        <begin position="203"/>
        <end position="325"/>
    </location>
</feature>
<proteinExistence type="predicted"/>
<reference evidence="2 3" key="2">
    <citation type="submission" date="2019-09" db="EMBL/GenBank/DDBJ databases">
        <authorList>
            <person name="Jin C."/>
        </authorList>
    </citation>
    <scope>NUCLEOTIDE SEQUENCE [LARGE SCALE GENOMIC DNA]</scope>
    <source>
        <strain evidence="2 3">AN110305</strain>
    </source>
</reference>
<protein>
    <submittedName>
        <fullName evidence="2">Plasmid pRiA4b ORF-3 family protein</fullName>
    </submittedName>
</protein>
<reference evidence="2 3" key="1">
    <citation type="submission" date="2019-09" db="EMBL/GenBank/DDBJ databases">
        <title>Goodfellowia gen. nov., a new genus of the Pseudonocardineae related to Actinoalloteichus, containing Goodfellowia coeruleoviolacea gen. nov., comb. nov. gen. nov., comb. nov.</title>
        <authorList>
            <person name="Labeda D."/>
        </authorList>
    </citation>
    <scope>NUCLEOTIDE SEQUENCE [LARGE SCALE GENOMIC DNA]</scope>
    <source>
        <strain evidence="2 3">AN110305</strain>
    </source>
</reference>
<evidence type="ECO:0000313" key="3">
    <source>
        <dbReference type="Proteomes" id="UP000323454"/>
    </source>
</evidence>
<dbReference type="OrthoDB" id="9816539at2"/>
<dbReference type="SUPFAM" id="SSF159941">
    <property type="entry name" value="MM3350-like"/>
    <property type="match status" value="1"/>
</dbReference>
<dbReference type="Pfam" id="PF07929">
    <property type="entry name" value="PRiA4_ORF3"/>
    <property type="match status" value="1"/>
</dbReference>